<dbReference type="Proteomes" id="UP001431209">
    <property type="component" value="Unassembled WGS sequence"/>
</dbReference>
<keyword evidence="8" id="KW-1185">Reference proteome</keyword>
<dbReference type="Gene3D" id="3.10.120.10">
    <property type="entry name" value="Cytochrome b5-like heme/steroid binding domain"/>
    <property type="match status" value="1"/>
</dbReference>
<comment type="caution">
    <text evidence="7">The sequence shown here is derived from an EMBL/GenBank/DDBJ whole genome shotgun (WGS) entry which is preliminary data.</text>
</comment>
<dbReference type="Pfam" id="PF00173">
    <property type="entry name" value="Cyt-b5"/>
    <property type="match status" value="1"/>
</dbReference>
<dbReference type="GO" id="GO:0046872">
    <property type="term" value="F:metal ion binding"/>
    <property type="evidence" value="ECO:0007669"/>
    <property type="project" value="UniProtKB-UniRule"/>
</dbReference>
<evidence type="ECO:0000313" key="8">
    <source>
        <dbReference type="Proteomes" id="UP001431209"/>
    </source>
</evidence>
<dbReference type="PROSITE" id="PS50255">
    <property type="entry name" value="CYTOCHROME_B5_2"/>
    <property type="match status" value="1"/>
</dbReference>
<keyword evidence="2 4" id="KW-0479">Metal-binding</keyword>
<keyword evidence="1 4" id="KW-0349">Heme</keyword>
<evidence type="ECO:0000256" key="3">
    <source>
        <dbReference type="ARBA" id="ARBA00023004"/>
    </source>
</evidence>
<dbReference type="InterPro" id="IPR036400">
    <property type="entry name" value="Cyt_B5-like_heme/steroid_sf"/>
</dbReference>
<dbReference type="PANTHER" id="PTHR46237">
    <property type="entry name" value="CYTOCHROME B5 REDUCTASE 4 FAMILY MEMBER"/>
    <property type="match status" value="1"/>
</dbReference>
<evidence type="ECO:0000259" key="6">
    <source>
        <dbReference type="PROSITE" id="PS50255"/>
    </source>
</evidence>
<dbReference type="InterPro" id="IPR018506">
    <property type="entry name" value="Cyt_B5_heme-BS"/>
</dbReference>
<name>A0AAW2ZLH4_9EUKA</name>
<dbReference type="SMART" id="SM01117">
    <property type="entry name" value="Cyt-b5"/>
    <property type="match status" value="1"/>
</dbReference>
<comment type="similarity">
    <text evidence="4">Belongs to the cytochrome b5 family.</text>
</comment>
<dbReference type="EMBL" id="JAOPGA020001709">
    <property type="protein sequence ID" value="KAL0490676.1"/>
    <property type="molecule type" value="Genomic_DNA"/>
</dbReference>
<evidence type="ECO:0000256" key="4">
    <source>
        <dbReference type="RuleBase" id="RU362121"/>
    </source>
</evidence>
<dbReference type="GO" id="GO:0004128">
    <property type="term" value="F:cytochrome-b5 reductase activity, acting on NAD(P)H"/>
    <property type="evidence" value="ECO:0007669"/>
    <property type="project" value="TreeGrafter"/>
</dbReference>
<dbReference type="InterPro" id="IPR051872">
    <property type="entry name" value="Cytochrome_b5/Flavoprotein_Rdt"/>
</dbReference>
<dbReference type="SUPFAM" id="SSF55856">
    <property type="entry name" value="Cytochrome b5-like heme/steroid binding domain"/>
    <property type="match status" value="1"/>
</dbReference>
<dbReference type="PRINTS" id="PR00363">
    <property type="entry name" value="CYTOCHROMEB5"/>
</dbReference>
<protein>
    <submittedName>
        <fullName evidence="7">Cytochrome b5 domain-containing protein RLF</fullName>
    </submittedName>
</protein>
<evidence type="ECO:0000256" key="1">
    <source>
        <dbReference type="ARBA" id="ARBA00022617"/>
    </source>
</evidence>
<dbReference type="GO" id="GO:0005737">
    <property type="term" value="C:cytoplasm"/>
    <property type="evidence" value="ECO:0007669"/>
    <property type="project" value="TreeGrafter"/>
</dbReference>
<evidence type="ECO:0000256" key="5">
    <source>
        <dbReference type="SAM" id="MobiDB-lite"/>
    </source>
</evidence>
<sequence length="154" mass="17497">MDKEGIQNAPKARQKVPIEPGFTLRDWYRIMSGPGFQAERVHSLAQTSRSNKSIPFSEVMKHKTKEDCWTVLRGKVYDVTAYVRFHPGGADKLMMGAGKDSTSLFDKYHKWVNYETLLEKCFLGPVANDLQSMMHMKKGPPPEEVVANPEQPIN</sequence>
<accession>A0AAW2ZLH4</accession>
<proteinExistence type="inferred from homology"/>
<dbReference type="InterPro" id="IPR001199">
    <property type="entry name" value="Cyt_B5-like_heme/steroid-bd"/>
</dbReference>
<dbReference type="GO" id="GO:0020037">
    <property type="term" value="F:heme binding"/>
    <property type="evidence" value="ECO:0007669"/>
    <property type="project" value="UniProtKB-UniRule"/>
</dbReference>
<evidence type="ECO:0000313" key="7">
    <source>
        <dbReference type="EMBL" id="KAL0490676.1"/>
    </source>
</evidence>
<gene>
    <name evidence="7" type="ORF">AKO1_009694</name>
</gene>
<organism evidence="7 8">
    <name type="scientific">Acrasis kona</name>
    <dbReference type="NCBI Taxonomy" id="1008807"/>
    <lineage>
        <taxon>Eukaryota</taxon>
        <taxon>Discoba</taxon>
        <taxon>Heterolobosea</taxon>
        <taxon>Tetramitia</taxon>
        <taxon>Eutetramitia</taxon>
        <taxon>Acrasidae</taxon>
        <taxon>Acrasis</taxon>
    </lineage>
</organism>
<dbReference type="FunFam" id="3.10.120.10:FF:000001">
    <property type="entry name" value="Cytochrome b5 reductase 4"/>
    <property type="match status" value="1"/>
</dbReference>
<dbReference type="PANTHER" id="PTHR46237:SF1">
    <property type="entry name" value="CYTOCHROME B5 REDUCTASE 4"/>
    <property type="match status" value="1"/>
</dbReference>
<feature type="region of interest" description="Disordered" evidence="5">
    <location>
        <begin position="135"/>
        <end position="154"/>
    </location>
</feature>
<feature type="domain" description="Cytochrome b5 heme-binding" evidence="6">
    <location>
        <begin position="51"/>
        <end position="127"/>
    </location>
</feature>
<dbReference type="AlphaFoldDB" id="A0AAW2ZLH4"/>
<keyword evidence="3 4" id="KW-0408">Iron</keyword>
<reference evidence="7 8" key="1">
    <citation type="submission" date="2024-03" db="EMBL/GenBank/DDBJ databases">
        <title>The Acrasis kona genome and developmental transcriptomes reveal deep origins of eukaryotic multicellular pathways.</title>
        <authorList>
            <person name="Sheikh S."/>
            <person name="Fu C.-J."/>
            <person name="Brown M.W."/>
            <person name="Baldauf S.L."/>
        </authorList>
    </citation>
    <scope>NUCLEOTIDE SEQUENCE [LARGE SCALE GENOMIC DNA]</scope>
    <source>
        <strain evidence="7 8">ATCC MYA-3509</strain>
    </source>
</reference>
<dbReference type="PROSITE" id="PS00191">
    <property type="entry name" value="CYTOCHROME_B5_1"/>
    <property type="match status" value="1"/>
</dbReference>
<evidence type="ECO:0000256" key="2">
    <source>
        <dbReference type="ARBA" id="ARBA00022723"/>
    </source>
</evidence>